<organism evidence="3 4">
    <name type="scientific">Rotaria magnacalcarata</name>
    <dbReference type="NCBI Taxonomy" id="392030"/>
    <lineage>
        <taxon>Eukaryota</taxon>
        <taxon>Metazoa</taxon>
        <taxon>Spiralia</taxon>
        <taxon>Gnathifera</taxon>
        <taxon>Rotifera</taxon>
        <taxon>Eurotatoria</taxon>
        <taxon>Bdelloidea</taxon>
        <taxon>Philodinida</taxon>
        <taxon>Philodinidae</taxon>
        <taxon>Rotaria</taxon>
    </lineage>
</organism>
<dbReference type="EMBL" id="CAJNOV010013112">
    <property type="protein sequence ID" value="CAF1508643.1"/>
    <property type="molecule type" value="Genomic_DNA"/>
</dbReference>
<gene>
    <name evidence="2" type="ORF">CJN711_LOCUS27670</name>
    <name evidence="3" type="ORF">KQP761_LOCUS31887</name>
</gene>
<accession>A0A816FDZ6</accession>
<reference evidence="3" key="1">
    <citation type="submission" date="2021-02" db="EMBL/GenBank/DDBJ databases">
        <authorList>
            <person name="Nowell W R."/>
        </authorList>
    </citation>
    <scope>NUCLEOTIDE SEQUENCE</scope>
</reference>
<dbReference type="EMBL" id="CAJNOW010017779">
    <property type="protein sequence ID" value="CAF1660318.1"/>
    <property type="molecule type" value="Genomic_DNA"/>
</dbReference>
<evidence type="ECO:0000313" key="2">
    <source>
        <dbReference type="EMBL" id="CAF1508643.1"/>
    </source>
</evidence>
<name>A0A816FDZ6_9BILA</name>
<evidence type="ECO:0000313" key="4">
    <source>
        <dbReference type="Proteomes" id="UP000663834"/>
    </source>
</evidence>
<dbReference type="Proteomes" id="UP000663855">
    <property type="component" value="Unassembled WGS sequence"/>
</dbReference>
<feature type="region of interest" description="Disordered" evidence="1">
    <location>
        <begin position="1"/>
        <end position="30"/>
    </location>
</feature>
<evidence type="ECO:0000313" key="3">
    <source>
        <dbReference type="EMBL" id="CAF1660318.1"/>
    </source>
</evidence>
<dbReference type="Proteomes" id="UP000663834">
    <property type="component" value="Unassembled WGS sequence"/>
</dbReference>
<proteinExistence type="predicted"/>
<dbReference type="AlphaFoldDB" id="A0A816FDZ6"/>
<evidence type="ECO:0000256" key="1">
    <source>
        <dbReference type="SAM" id="MobiDB-lite"/>
    </source>
</evidence>
<protein>
    <submittedName>
        <fullName evidence="3">Uncharacterized protein</fullName>
    </submittedName>
</protein>
<feature type="region of interest" description="Disordered" evidence="1">
    <location>
        <begin position="45"/>
        <end position="80"/>
    </location>
</feature>
<dbReference type="OrthoDB" id="10027879at2759"/>
<comment type="caution">
    <text evidence="3">The sequence shown here is derived from an EMBL/GenBank/DDBJ whole genome shotgun (WGS) entry which is preliminary data.</text>
</comment>
<sequence>MSRRNRRTQRQPSIVLLSDNDDDNLMDTQYSTPTASMASQTAAAAAATTTTNQFQLGEPPKTPPPQVRSSQSRSGTNRQRKQIELIDLVTPFKSGVPHQPNYIPRTLHFYNQDRLSILPIFPTILQNNFSQLLLTNIPMCQLSTDEQARRQLGKYRSEFSIRNTNASETSFMVKQYHTYYGSILEKFQVDLAILDYNYIRLHYVLQLFRTTRLQILSLDKCSENDLLLHENELPQLLEFYLQMDVDLFYMKTCSFGDAQPRSTTEGLFCEQPPECLNTMTPCGDCRLCRTPRDMRYRQQAPILFNRYEKHRFINGYESILNCPATCTTKNLIYVLTCLCGQYDYISETKYMLAVRFDGHCKIANNLILKCLIGDENFNNLPMNQGETSSSIPWHKTSMSLYKHTIQCSAAVQMFLNNNPLYWCFVPMTILDADQYDMYACIKRETIDDSIEDNDIGKCLADIPKSPSGYKFSKRQIEQQKEFFQKKLYNEPIYDRVPLHNAQVIAVLPPNTSNLFRRIIHSLFVTHTEAKLNTLGHLFNPTMNINFHHHSIWCANLGRPSISSL</sequence>